<evidence type="ECO:0000313" key="4">
    <source>
        <dbReference type="Proteomes" id="UP000652219"/>
    </source>
</evidence>
<sequence>MARIAGSHAQIESTDPDLRDKNRREIQRNLAQPGFILPPVVLGVKHKTWWTVLGANPFTYRRPDRAPVARRLVELYEACVVEILGSLGHATGTVDREMVLNQAVWKRILRRLASHDAAWEGMREDLGKRDFSYGIAVWDKGRRKFLESERTLEGIERATEHVYERLWALFDEWLRLTTDGNNVLVPADSSITSSLGIPGVALPIAKSANLLYRTARDENKTRAPDADSGDITSPLLYKITSDIEDSLAMENVQLARQVKALEAERDVMRDEVEVVRQFNTELLTSRTQTQLNLPGHHRR</sequence>
<proteinExistence type="predicted"/>
<keyword evidence="4" id="KW-1185">Reference proteome</keyword>
<dbReference type="Proteomes" id="UP000652219">
    <property type="component" value="Unassembled WGS sequence"/>
</dbReference>
<keyword evidence="1" id="KW-0175">Coiled coil</keyword>
<comment type="caution">
    <text evidence="3">The sequence shown here is derived from an EMBL/GenBank/DDBJ whole genome shotgun (WGS) entry which is preliminary data.</text>
</comment>
<organism evidence="3 4">
    <name type="scientific">Colletotrichum sojae</name>
    <dbReference type="NCBI Taxonomy" id="2175907"/>
    <lineage>
        <taxon>Eukaryota</taxon>
        <taxon>Fungi</taxon>
        <taxon>Dikarya</taxon>
        <taxon>Ascomycota</taxon>
        <taxon>Pezizomycotina</taxon>
        <taxon>Sordariomycetes</taxon>
        <taxon>Hypocreomycetidae</taxon>
        <taxon>Glomerellales</taxon>
        <taxon>Glomerellaceae</taxon>
        <taxon>Colletotrichum</taxon>
        <taxon>Colletotrichum orchidearum species complex</taxon>
    </lineage>
</organism>
<evidence type="ECO:0000256" key="1">
    <source>
        <dbReference type="SAM" id="Coils"/>
    </source>
</evidence>
<feature type="coiled-coil region" evidence="1">
    <location>
        <begin position="244"/>
        <end position="271"/>
    </location>
</feature>
<protein>
    <submittedName>
        <fullName evidence="3">Uncharacterized protein</fullName>
    </submittedName>
</protein>
<dbReference type="AlphaFoldDB" id="A0A8H6JNS6"/>
<evidence type="ECO:0000256" key="2">
    <source>
        <dbReference type="SAM" id="MobiDB-lite"/>
    </source>
</evidence>
<name>A0A8H6JNS6_9PEZI</name>
<dbReference type="EMBL" id="WIGN01000028">
    <property type="protein sequence ID" value="KAF6816415.1"/>
    <property type="molecule type" value="Genomic_DNA"/>
</dbReference>
<accession>A0A8H6JNS6</accession>
<evidence type="ECO:0000313" key="3">
    <source>
        <dbReference type="EMBL" id="KAF6816415.1"/>
    </source>
</evidence>
<gene>
    <name evidence="3" type="ORF">CSOJ01_03038</name>
</gene>
<feature type="region of interest" description="Disordered" evidence="2">
    <location>
        <begin position="1"/>
        <end position="20"/>
    </location>
</feature>
<reference evidence="3 4" key="1">
    <citation type="journal article" date="2020" name="Phytopathology">
        <title>Genome Sequence Resources of Colletotrichum truncatum, C. plurivorum, C. musicola, and C. sojae: Four Species Pathogenic to Soybean (Glycine max).</title>
        <authorList>
            <person name="Rogerio F."/>
            <person name="Boufleur T.R."/>
            <person name="Ciampi-Guillardi M."/>
            <person name="Sukno S.A."/>
            <person name="Thon M.R."/>
            <person name="Massola Junior N.S."/>
            <person name="Baroncelli R."/>
        </authorList>
    </citation>
    <scope>NUCLEOTIDE SEQUENCE [LARGE SCALE GENOMIC DNA]</scope>
    <source>
        <strain evidence="3 4">LFN0009</strain>
    </source>
</reference>